<proteinExistence type="predicted"/>
<organism evidence="1 2">
    <name type="scientific">Holotrichia oblita</name>
    <name type="common">Chafer beetle</name>
    <dbReference type="NCBI Taxonomy" id="644536"/>
    <lineage>
        <taxon>Eukaryota</taxon>
        <taxon>Metazoa</taxon>
        <taxon>Ecdysozoa</taxon>
        <taxon>Arthropoda</taxon>
        <taxon>Hexapoda</taxon>
        <taxon>Insecta</taxon>
        <taxon>Pterygota</taxon>
        <taxon>Neoptera</taxon>
        <taxon>Endopterygota</taxon>
        <taxon>Coleoptera</taxon>
        <taxon>Polyphaga</taxon>
        <taxon>Scarabaeiformia</taxon>
        <taxon>Scarabaeidae</taxon>
        <taxon>Melolonthinae</taxon>
        <taxon>Holotrichia</taxon>
    </lineage>
</organism>
<evidence type="ECO:0000313" key="2">
    <source>
        <dbReference type="Proteomes" id="UP001056778"/>
    </source>
</evidence>
<evidence type="ECO:0000313" key="1">
    <source>
        <dbReference type="EMBL" id="KAI4468723.1"/>
    </source>
</evidence>
<dbReference type="EMBL" id="CM043016">
    <property type="protein sequence ID" value="KAI4468723.1"/>
    <property type="molecule type" value="Genomic_DNA"/>
</dbReference>
<reference evidence="1" key="1">
    <citation type="submission" date="2022-04" db="EMBL/GenBank/DDBJ databases">
        <title>Chromosome-scale genome assembly of Holotrichia oblita Faldermann.</title>
        <authorList>
            <person name="Rongchong L."/>
        </authorList>
    </citation>
    <scope>NUCLEOTIDE SEQUENCE</scope>
    <source>
        <strain evidence="1">81SQS9</strain>
    </source>
</reference>
<sequence length="134" mass="15121">MQEVIVVLVQLCLILSAQALTEEQKDKVTKHGLKCLAETNVDISLVEKGQHGEFIDDPLLEEFVYCFLKASEIIDKDGHPRANKIKEKLSHDATASEINKFLTKCVPTASTPQKRAAELWKCYWETSSVHIILQ</sequence>
<dbReference type="Proteomes" id="UP001056778">
    <property type="component" value="Chromosome 2"/>
</dbReference>
<comment type="caution">
    <text evidence="1">The sequence shown here is derived from an EMBL/GenBank/DDBJ whole genome shotgun (WGS) entry which is preliminary data.</text>
</comment>
<keyword evidence="2" id="KW-1185">Reference proteome</keyword>
<protein>
    <submittedName>
        <fullName evidence="1">Odorant binding protein-related</fullName>
    </submittedName>
</protein>
<name>A0ACB9TPN4_HOLOL</name>
<gene>
    <name evidence="1" type="ORF">MML48_2g00013744</name>
</gene>
<accession>A0ACB9TPN4</accession>